<dbReference type="InterPro" id="IPR002223">
    <property type="entry name" value="Kunitz_BPTI"/>
</dbReference>
<dbReference type="SUPFAM" id="SSF57362">
    <property type="entry name" value="BPTI-like"/>
    <property type="match status" value="1"/>
</dbReference>
<keyword evidence="1" id="KW-0732">Signal</keyword>
<dbReference type="Pfam" id="PF00014">
    <property type="entry name" value="Kunitz_BPTI"/>
    <property type="match status" value="1"/>
</dbReference>
<dbReference type="InterPro" id="IPR036880">
    <property type="entry name" value="Kunitz_BPTI_sf"/>
</dbReference>
<evidence type="ECO:0000256" key="1">
    <source>
        <dbReference type="SAM" id="SignalP"/>
    </source>
</evidence>
<protein>
    <submittedName>
        <fullName evidence="3">Putative salivary kunitz domain protein</fullName>
    </submittedName>
</protein>
<feature type="domain" description="BPTI/Kunitz inhibitor" evidence="2">
    <location>
        <begin position="24"/>
        <end position="75"/>
    </location>
</feature>
<dbReference type="CDD" id="cd00109">
    <property type="entry name" value="Kunitz-type"/>
    <property type="match status" value="1"/>
</dbReference>
<dbReference type="EMBL" id="GADI01007236">
    <property type="protein sequence ID" value="JAA66572.1"/>
    <property type="molecule type" value="mRNA"/>
</dbReference>
<dbReference type="GO" id="GO:0004867">
    <property type="term" value="F:serine-type endopeptidase inhibitor activity"/>
    <property type="evidence" value="ECO:0007669"/>
    <property type="project" value="InterPro"/>
</dbReference>
<sequence>MKAILAVTCIFSAVVLISSLPKEVCEAPHAAALCDGSTPPGYSYYFDNGTGRCEEEFGCGGPQNYPTEQACRIACPYGIYASRG</sequence>
<name>A0A0K8R5Y8_IXORI</name>
<reference evidence="3" key="1">
    <citation type="submission" date="2012-12" db="EMBL/GenBank/DDBJ databases">
        <title>Identification and characterization of a phenylalanine ammonia-lyase gene family in Isatis indigotica Fort.</title>
        <authorList>
            <person name="Liu Q."/>
            <person name="Chen J."/>
            <person name="Zhou X."/>
            <person name="Di P."/>
            <person name="Xiao Y."/>
            <person name="Xuan H."/>
            <person name="Zhang L."/>
            <person name="Chen W."/>
        </authorList>
    </citation>
    <scope>NUCLEOTIDE SEQUENCE</scope>
    <source>
        <tissue evidence="3">Salivary gland</tissue>
    </source>
</reference>
<dbReference type="Gene3D" id="4.10.410.10">
    <property type="entry name" value="Pancreatic trypsin inhibitor Kunitz domain"/>
    <property type="match status" value="1"/>
</dbReference>
<evidence type="ECO:0000259" key="2">
    <source>
        <dbReference type="Pfam" id="PF00014"/>
    </source>
</evidence>
<dbReference type="AlphaFoldDB" id="A0A0K8R5Y8"/>
<feature type="signal peptide" evidence="1">
    <location>
        <begin position="1"/>
        <end position="19"/>
    </location>
</feature>
<accession>A0A0K8R5Y8</accession>
<evidence type="ECO:0000313" key="3">
    <source>
        <dbReference type="EMBL" id="JAA66572.1"/>
    </source>
</evidence>
<organism evidence="3">
    <name type="scientific">Ixodes ricinus</name>
    <name type="common">Common tick</name>
    <name type="synonym">Acarus ricinus</name>
    <dbReference type="NCBI Taxonomy" id="34613"/>
    <lineage>
        <taxon>Eukaryota</taxon>
        <taxon>Metazoa</taxon>
        <taxon>Ecdysozoa</taxon>
        <taxon>Arthropoda</taxon>
        <taxon>Chelicerata</taxon>
        <taxon>Arachnida</taxon>
        <taxon>Acari</taxon>
        <taxon>Parasitiformes</taxon>
        <taxon>Ixodida</taxon>
        <taxon>Ixodoidea</taxon>
        <taxon>Ixodidae</taxon>
        <taxon>Ixodinae</taxon>
        <taxon>Ixodes</taxon>
    </lineage>
</organism>
<proteinExistence type="evidence at transcript level"/>
<feature type="chain" id="PRO_5005516142" evidence="1">
    <location>
        <begin position="20"/>
        <end position="84"/>
    </location>
</feature>